<proteinExistence type="predicted"/>
<sequence length="114" mass="13266">MNKAEVYELFIVIKDNYAAFDDSDDEVDRHYKYLKDFPFDAAMKNVDDHILVDRFPPKIADIRGKLGDQLDRERSKDQAALHQSNLVAWANENNPPPEGYWQALKDKLRGEVIE</sequence>
<dbReference type="EMBL" id="CP016808">
    <property type="protein sequence ID" value="ANY70429.1"/>
    <property type="molecule type" value="Genomic_DNA"/>
</dbReference>
<name>A0A1B2DRU4_9BACL</name>
<organism evidence="1">
    <name type="scientific">Paenibacillus sp. BIHB 4019</name>
    <dbReference type="NCBI Taxonomy" id="1870819"/>
    <lineage>
        <taxon>Bacteria</taxon>
        <taxon>Bacillati</taxon>
        <taxon>Bacillota</taxon>
        <taxon>Bacilli</taxon>
        <taxon>Bacillales</taxon>
        <taxon>Paenibacillaceae</taxon>
        <taxon>Paenibacillus</taxon>
    </lineage>
</organism>
<reference evidence="1" key="1">
    <citation type="submission" date="2016-08" db="EMBL/GenBank/DDBJ databases">
        <title>Complete Genome Seqeunce of Paenibacillus sp. BIHB 4019 from tea rhizoplane.</title>
        <authorList>
            <person name="Thakur R."/>
            <person name="Swarnkar M.K."/>
            <person name="Gulati A."/>
        </authorList>
    </citation>
    <scope>NUCLEOTIDE SEQUENCE [LARGE SCALE GENOMIC DNA]</scope>
    <source>
        <strain evidence="1">BIHB4019</strain>
    </source>
</reference>
<dbReference type="RefSeq" id="WP_099521341.1">
    <property type="nucleotide sequence ID" value="NZ_CP016808.1"/>
</dbReference>
<evidence type="ECO:0000313" key="1">
    <source>
        <dbReference type="EMBL" id="ANY70429.1"/>
    </source>
</evidence>
<dbReference type="Gene3D" id="1.10.8.200">
    <property type="entry name" value="Replisome organizer (g39p helicase loader/inhibitor protein)"/>
    <property type="match status" value="1"/>
</dbReference>
<dbReference type="AlphaFoldDB" id="A0A1B2DRU4"/>
<accession>A0A1B2DRU4</accession>
<gene>
    <name evidence="1" type="ORF">BBD42_30980</name>
</gene>
<protein>
    <recommendedName>
        <fullName evidence="2">Replicative helicase inhibitor G39P N-terminal domain-containing protein</fullName>
    </recommendedName>
</protein>
<evidence type="ECO:0008006" key="2">
    <source>
        <dbReference type="Google" id="ProtNLM"/>
    </source>
</evidence>